<comment type="caution">
    <text evidence="1">The sequence shown here is derived from an EMBL/GenBank/DDBJ whole genome shotgun (WGS) entry which is preliminary data.</text>
</comment>
<sequence>GKNRLFSILVLESAHLIWKLRCERTIKFNGDQEKYHSETEIHNRWVASINRRLKFDRLLTNTSKYGRNALKESLVLRTWSGVLLDEDNLADNWIRQAGVLVGMATRRPPRGRHE</sequence>
<dbReference type="Proteomes" id="UP001195769">
    <property type="component" value="Unassembled WGS sequence"/>
</dbReference>
<evidence type="ECO:0000313" key="1">
    <source>
        <dbReference type="EMBL" id="KAG1899290.1"/>
    </source>
</evidence>
<feature type="non-terminal residue" evidence="1">
    <location>
        <position position="1"/>
    </location>
</feature>
<name>A0AAD4E401_9AGAM</name>
<keyword evidence="2" id="KW-1185">Reference proteome</keyword>
<dbReference type="EMBL" id="JABBWK010000034">
    <property type="protein sequence ID" value="KAG1899290.1"/>
    <property type="molecule type" value="Genomic_DNA"/>
</dbReference>
<dbReference type="RefSeq" id="XP_041224866.1">
    <property type="nucleotide sequence ID" value="XM_041375258.1"/>
</dbReference>
<dbReference type="AlphaFoldDB" id="A0AAD4E401"/>
<proteinExistence type="predicted"/>
<protein>
    <submittedName>
        <fullName evidence="1">Uncharacterized protein</fullName>
    </submittedName>
</protein>
<reference evidence="1" key="1">
    <citation type="journal article" date="2020" name="New Phytol.">
        <title>Comparative genomics reveals dynamic genome evolution in host specialist ectomycorrhizal fungi.</title>
        <authorList>
            <person name="Lofgren L.A."/>
            <person name="Nguyen N.H."/>
            <person name="Vilgalys R."/>
            <person name="Ruytinx J."/>
            <person name="Liao H.L."/>
            <person name="Branco S."/>
            <person name="Kuo A."/>
            <person name="LaButti K."/>
            <person name="Lipzen A."/>
            <person name="Andreopoulos W."/>
            <person name="Pangilinan J."/>
            <person name="Riley R."/>
            <person name="Hundley H."/>
            <person name="Na H."/>
            <person name="Barry K."/>
            <person name="Grigoriev I.V."/>
            <person name="Stajich J.E."/>
            <person name="Kennedy P.G."/>
        </authorList>
    </citation>
    <scope>NUCLEOTIDE SEQUENCE</scope>
    <source>
        <strain evidence="1">FC203</strain>
    </source>
</reference>
<organism evidence="1 2">
    <name type="scientific">Suillus fuscotomentosus</name>
    <dbReference type="NCBI Taxonomy" id="1912939"/>
    <lineage>
        <taxon>Eukaryota</taxon>
        <taxon>Fungi</taxon>
        <taxon>Dikarya</taxon>
        <taxon>Basidiomycota</taxon>
        <taxon>Agaricomycotina</taxon>
        <taxon>Agaricomycetes</taxon>
        <taxon>Agaricomycetidae</taxon>
        <taxon>Boletales</taxon>
        <taxon>Suillineae</taxon>
        <taxon>Suillaceae</taxon>
        <taxon>Suillus</taxon>
    </lineage>
</organism>
<evidence type="ECO:0000313" key="2">
    <source>
        <dbReference type="Proteomes" id="UP001195769"/>
    </source>
</evidence>
<dbReference type="GeneID" id="64669556"/>
<gene>
    <name evidence="1" type="ORF">F5891DRAFT_954431</name>
</gene>
<accession>A0AAD4E401</accession>